<dbReference type="PANTHER" id="PTHR24637">
    <property type="entry name" value="COLLAGEN"/>
    <property type="match status" value="1"/>
</dbReference>
<dbReference type="AlphaFoldDB" id="A0A8C4WQ26"/>
<accession>A0A8C4WQ26</accession>
<dbReference type="GeneTree" id="ENSGT01140000284042"/>
<organism evidence="2 3">
    <name type="scientific">Eptatretus burgeri</name>
    <name type="common">Inshore hagfish</name>
    <dbReference type="NCBI Taxonomy" id="7764"/>
    <lineage>
        <taxon>Eukaryota</taxon>
        <taxon>Metazoa</taxon>
        <taxon>Chordata</taxon>
        <taxon>Craniata</taxon>
        <taxon>Vertebrata</taxon>
        <taxon>Cyclostomata</taxon>
        <taxon>Myxini</taxon>
        <taxon>Myxiniformes</taxon>
        <taxon>Myxinidae</taxon>
        <taxon>Eptatretinae</taxon>
        <taxon>Eptatretus</taxon>
    </lineage>
</organism>
<dbReference type="Ensembl" id="ENSEBUT00000008698.1">
    <property type="protein sequence ID" value="ENSEBUP00000008202.1"/>
    <property type="gene ID" value="ENSEBUG00000005325.1"/>
</dbReference>
<keyword evidence="3" id="KW-1185">Reference proteome</keyword>
<evidence type="ECO:0000256" key="1">
    <source>
        <dbReference type="SAM" id="MobiDB-lite"/>
    </source>
</evidence>
<dbReference type="InterPro" id="IPR008160">
    <property type="entry name" value="Collagen"/>
</dbReference>
<reference evidence="2" key="1">
    <citation type="submission" date="2025-08" db="UniProtKB">
        <authorList>
            <consortium name="Ensembl"/>
        </authorList>
    </citation>
    <scope>IDENTIFICATION</scope>
</reference>
<feature type="compositionally biased region" description="Basic and acidic residues" evidence="1">
    <location>
        <begin position="45"/>
        <end position="57"/>
    </location>
</feature>
<evidence type="ECO:0000313" key="2">
    <source>
        <dbReference type="Ensembl" id="ENSEBUP00000008202.1"/>
    </source>
</evidence>
<evidence type="ECO:0000313" key="3">
    <source>
        <dbReference type="Proteomes" id="UP000694388"/>
    </source>
</evidence>
<dbReference type="Proteomes" id="UP000694388">
    <property type="component" value="Unplaced"/>
</dbReference>
<reference evidence="2" key="2">
    <citation type="submission" date="2025-09" db="UniProtKB">
        <authorList>
            <consortium name="Ensembl"/>
        </authorList>
    </citation>
    <scope>IDENTIFICATION</scope>
</reference>
<protein>
    <submittedName>
        <fullName evidence="2">Uncharacterized protein</fullName>
    </submittedName>
</protein>
<feature type="region of interest" description="Disordered" evidence="1">
    <location>
        <begin position="38"/>
        <end position="136"/>
    </location>
</feature>
<feature type="compositionally biased region" description="Basic residues" evidence="1">
    <location>
        <begin position="121"/>
        <end position="136"/>
    </location>
</feature>
<sequence>MLQKFGLGCSGRREGLRWRGRIGGPGCRRARIGGLGHRGSIGGAARKERIGGPECRGRIGVPGRRGRNGVPGRRGRNGVPGRRGRNGVPGLPGRRGRNGVPGRRGRNGVPGRRGRNGVPGRRGRNGVPRRRGRNGWPRRRGRMFILFTHTQPDNQISCGSIHNFLRCPCQLAGILCRRGDPSRIVPNRQGDCLGSTNALHRVWSQWMDGWEGGGVRERGHTKTKCFEDQTKTSQDPFYLCNF</sequence>
<name>A0A8C4WQ26_EPTBU</name>
<proteinExistence type="predicted"/>
<dbReference type="Pfam" id="PF01391">
    <property type="entry name" value="Collagen"/>
    <property type="match status" value="1"/>
</dbReference>